<feature type="chain" id="PRO_5045673035" evidence="3">
    <location>
        <begin position="27"/>
        <end position="370"/>
    </location>
</feature>
<reference evidence="5 6" key="1">
    <citation type="submission" date="2020-10" db="EMBL/GenBank/DDBJ databases">
        <authorList>
            <person name="Klimov P.B."/>
            <person name="Dyachkov S.M."/>
            <person name="Chetverikov P.E."/>
        </authorList>
    </citation>
    <scope>NUCLEOTIDE SEQUENCE [LARGE SCALE GENOMIC DNA]</scope>
    <source>
        <strain evidence="5">BMOC 18-1129-001#AD2665</strain>
        <tissue evidence="5">Entire mites</tissue>
    </source>
</reference>
<organism evidence="5 6">
    <name type="scientific">Fragariocoptes setiger</name>
    <dbReference type="NCBI Taxonomy" id="1670756"/>
    <lineage>
        <taxon>Eukaryota</taxon>
        <taxon>Metazoa</taxon>
        <taxon>Ecdysozoa</taxon>
        <taxon>Arthropoda</taxon>
        <taxon>Chelicerata</taxon>
        <taxon>Arachnida</taxon>
        <taxon>Acari</taxon>
        <taxon>Acariformes</taxon>
        <taxon>Trombidiformes</taxon>
        <taxon>Prostigmata</taxon>
        <taxon>Eupodina</taxon>
        <taxon>Eriophyoidea</taxon>
        <taxon>Phytoptidae</taxon>
        <taxon>Fragariocoptes</taxon>
    </lineage>
</organism>
<sequence>MAGRLVVFVACLGVLIVVQLLSVASASATGENGPKNGNQGVQKARAGSSCRRYSISVSSSLKVFLHNTLYVKCKTTYYLAITEFSDRTSHELRFFFRRPKSKISGNKNKESGETVMIEEEQLEKRLEALISSNTPESRQMHLKKQSPKEIDNIPEGHKNPYHLPPVVMSRGESSFALSDPEELFTTPMSDADSVLSDGMSRLSASLQQSTDPYSLAKHHEEVDESLIDWRDEGCFMPVKHQYNCDSCWAFPAIAKIEFEYCRQSQHLVRFSEQYLISCSLNLDELFFLAGCEGGDLGNIHDFINNYGLELERNISYVAENGTCPCAKSTPPGELGVVRPIITDRGPMDQSMESPGTLDYRHLQSPIASMR</sequence>
<dbReference type="InterPro" id="IPR038765">
    <property type="entry name" value="Papain-like_cys_pep_sf"/>
</dbReference>
<dbReference type="PANTHER" id="PTHR12411">
    <property type="entry name" value="CYSTEINE PROTEASE FAMILY C1-RELATED"/>
    <property type="match status" value="1"/>
</dbReference>
<dbReference type="InterPro" id="IPR000668">
    <property type="entry name" value="Peptidase_C1A_C"/>
</dbReference>
<dbReference type="SMART" id="SM00645">
    <property type="entry name" value="Pept_C1"/>
    <property type="match status" value="1"/>
</dbReference>
<name>A0ABQ7SBF9_9ACAR</name>
<evidence type="ECO:0000313" key="6">
    <source>
        <dbReference type="Proteomes" id="UP000825002"/>
    </source>
</evidence>
<feature type="domain" description="Peptidase C1A papain C-terminal" evidence="4">
    <location>
        <begin position="222"/>
        <end position="369"/>
    </location>
</feature>
<comment type="similarity">
    <text evidence="1">Belongs to the peptidase C1 family.</text>
</comment>
<evidence type="ECO:0000256" key="1">
    <source>
        <dbReference type="ARBA" id="ARBA00008455"/>
    </source>
</evidence>
<evidence type="ECO:0000313" key="5">
    <source>
        <dbReference type="EMBL" id="KAG9510717.1"/>
    </source>
</evidence>
<gene>
    <name evidence="5" type="primary">Cat-1</name>
    <name evidence="5" type="ORF">GZH46_00736</name>
</gene>
<comment type="caution">
    <text evidence="5">The sequence shown here is derived from an EMBL/GenBank/DDBJ whole genome shotgun (WGS) entry which is preliminary data.</text>
</comment>
<keyword evidence="3" id="KW-0732">Signal</keyword>
<dbReference type="EMBL" id="JAIFTH010000089">
    <property type="protein sequence ID" value="KAG9510717.1"/>
    <property type="molecule type" value="Genomic_DNA"/>
</dbReference>
<proteinExistence type="inferred from homology"/>
<dbReference type="Proteomes" id="UP000825002">
    <property type="component" value="Unassembled WGS sequence"/>
</dbReference>
<accession>A0ABQ7SBF9</accession>
<evidence type="ECO:0000256" key="2">
    <source>
        <dbReference type="SAM" id="MobiDB-lite"/>
    </source>
</evidence>
<feature type="signal peptide" evidence="3">
    <location>
        <begin position="1"/>
        <end position="26"/>
    </location>
</feature>
<dbReference type="Gene3D" id="3.90.70.10">
    <property type="entry name" value="Cysteine proteinases"/>
    <property type="match status" value="1"/>
</dbReference>
<evidence type="ECO:0000256" key="3">
    <source>
        <dbReference type="SAM" id="SignalP"/>
    </source>
</evidence>
<dbReference type="InterPro" id="IPR013128">
    <property type="entry name" value="Peptidase_C1A"/>
</dbReference>
<feature type="region of interest" description="Disordered" evidence="2">
    <location>
        <begin position="134"/>
        <end position="159"/>
    </location>
</feature>
<keyword evidence="6" id="KW-1185">Reference proteome</keyword>
<dbReference type="Pfam" id="PF00112">
    <property type="entry name" value="Peptidase_C1"/>
    <property type="match status" value="1"/>
</dbReference>
<feature type="compositionally biased region" description="Basic and acidic residues" evidence="2">
    <location>
        <begin position="146"/>
        <end position="158"/>
    </location>
</feature>
<dbReference type="SUPFAM" id="SSF54001">
    <property type="entry name" value="Cysteine proteinases"/>
    <property type="match status" value="1"/>
</dbReference>
<protein>
    <submittedName>
        <fullName evidence="5">Cathepsin L-like proteinase</fullName>
    </submittedName>
</protein>
<evidence type="ECO:0000259" key="4">
    <source>
        <dbReference type="SMART" id="SM00645"/>
    </source>
</evidence>